<evidence type="ECO:0000256" key="3">
    <source>
        <dbReference type="ARBA" id="ARBA00023163"/>
    </source>
</evidence>
<feature type="domain" description="HTH araC/xylS-type" evidence="4">
    <location>
        <begin position="171"/>
        <end position="272"/>
    </location>
</feature>
<dbReference type="PROSITE" id="PS01124">
    <property type="entry name" value="HTH_ARAC_FAMILY_2"/>
    <property type="match status" value="1"/>
</dbReference>
<dbReference type="Pfam" id="PF12833">
    <property type="entry name" value="HTH_18"/>
    <property type="match status" value="1"/>
</dbReference>
<dbReference type="GO" id="GO:0043565">
    <property type="term" value="F:sequence-specific DNA binding"/>
    <property type="evidence" value="ECO:0007669"/>
    <property type="project" value="InterPro"/>
</dbReference>
<evidence type="ECO:0000259" key="4">
    <source>
        <dbReference type="PROSITE" id="PS01124"/>
    </source>
</evidence>
<name>A0A9X2D511_9ACTN</name>
<keyword evidence="1" id="KW-0805">Transcription regulation</keyword>
<evidence type="ECO:0000256" key="1">
    <source>
        <dbReference type="ARBA" id="ARBA00023015"/>
    </source>
</evidence>
<dbReference type="EMBL" id="JAMOIL010000003">
    <property type="protein sequence ID" value="MCM0619410.1"/>
    <property type="molecule type" value="Genomic_DNA"/>
</dbReference>
<dbReference type="InterPro" id="IPR046532">
    <property type="entry name" value="DUF6597"/>
</dbReference>
<evidence type="ECO:0000256" key="2">
    <source>
        <dbReference type="ARBA" id="ARBA00023125"/>
    </source>
</evidence>
<proteinExistence type="predicted"/>
<organism evidence="5 6">
    <name type="scientific">Nocardioides bruguierae</name>
    <dbReference type="NCBI Taxonomy" id="2945102"/>
    <lineage>
        <taxon>Bacteria</taxon>
        <taxon>Bacillati</taxon>
        <taxon>Actinomycetota</taxon>
        <taxon>Actinomycetes</taxon>
        <taxon>Propionibacteriales</taxon>
        <taxon>Nocardioidaceae</taxon>
        <taxon>Nocardioides</taxon>
    </lineage>
</organism>
<dbReference type="RefSeq" id="WP_250826246.1">
    <property type="nucleotide sequence ID" value="NZ_JAMOIL010000003.1"/>
</dbReference>
<gene>
    <name evidence="5" type="ORF">M8330_03745</name>
</gene>
<accession>A0A9X2D511</accession>
<dbReference type="InterPro" id="IPR018060">
    <property type="entry name" value="HTH_AraC"/>
</dbReference>
<keyword evidence="3" id="KW-0804">Transcription</keyword>
<dbReference type="SMART" id="SM00342">
    <property type="entry name" value="HTH_ARAC"/>
    <property type="match status" value="1"/>
</dbReference>
<dbReference type="Proteomes" id="UP001139485">
    <property type="component" value="Unassembled WGS sequence"/>
</dbReference>
<dbReference type="AlphaFoldDB" id="A0A9X2D511"/>
<dbReference type="Pfam" id="PF20240">
    <property type="entry name" value="DUF6597"/>
    <property type="match status" value="1"/>
</dbReference>
<dbReference type="InterPro" id="IPR050204">
    <property type="entry name" value="AraC_XylS_family_regulators"/>
</dbReference>
<dbReference type="PANTHER" id="PTHR46796">
    <property type="entry name" value="HTH-TYPE TRANSCRIPTIONAL ACTIVATOR RHAS-RELATED"/>
    <property type="match status" value="1"/>
</dbReference>
<protein>
    <submittedName>
        <fullName evidence="5">Helix-turn-helix domain-containing protein</fullName>
    </submittedName>
</protein>
<evidence type="ECO:0000313" key="6">
    <source>
        <dbReference type="Proteomes" id="UP001139485"/>
    </source>
</evidence>
<evidence type="ECO:0000313" key="5">
    <source>
        <dbReference type="EMBL" id="MCM0619410.1"/>
    </source>
</evidence>
<dbReference type="GO" id="GO:0003700">
    <property type="term" value="F:DNA-binding transcription factor activity"/>
    <property type="evidence" value="ECO:0007669"/>
    <property type="project" value="InterPro"/>
</dbReference>
<comment type="caution">
    <text evidence="5">The sequence shown here is derived from an EMBL/GenBank/DDBJ whole genome shotgun (WGS) entry which is preliminary data.</text>
</comment>
<keyword evidence="2" id="KW-0238">DNA-binding</keyword>
<keyword evidence="6" id="KW-1185">Reference proteome</keyword>
<reference evidence="5" key="1">
    <citation type="submission" date="2022-05" db="EMBL/GenBank/DDBJ databases">
        <authorList>
            <person name="Tuo L."/>
        </authorList>
    </citation>
    <scope>NUCLEOTIDE SEQUENCE</scope>
    <source>
        <strain evidence="5">BSK12Z-4</strain>
    </source>
</reference>
<dbReference type="Gene3D" id="1.10.10.60">
    <property type="entry name" value="Homeodomain-like"/>
    <property type="match status" value="1"/>
</dbReference>
<sequence length="285" mass="30176">MTEDRGERRARAQLLRPDLAEGRFATGRTEPPADLAPLVDDGWWVTWSLPEPHVQAVVPRPVVHVALEDAGGRPRLLVHGVRTTGFERRLEGTGATVALAFRPAGFAPVLGADVARLRDRETPAADVLGVDDVPVAARAAALAGAGDPAAGVEVLAQWLRGLAPEPDPVTDELAALVERVETDRSLRRVEQLAGLAGVTVRTLQRRFTTHVGVGPKWVLRRFRLLDVAAAAHGGEPVDWAGLAADLGFADQSHLVREFTGLTGRSPAAYVRDLGGRAGSSPGGNG</sequence>